<dbReference type="GO" id="GO:0005524">
    <property type="term" value="F:ATP binding"/>
    <property type="evidence" value="ECO:0007669"/>
    <property type="project" value="UniProtKB-KW"/>
</dbReference>
<accession>A0A3N4IJV9</accession>
<evidence type="ECO:0000256" key="1">
    <source>
        <dbReference type="ARBA" id="ARBA00022741"/>
    </source>
</evidence>
<dbReference type="OrthoDB" id="2423195at2759"/>
<dbReference type="InterPro" id="IPR027417">
    <property type="entry name" value="P-loop_NTPase"/>
</dbReference>
<dbReference type="CDD" id="cd18808">
    <property type="entry name" value="SF1_C_Upf1"/>
    <property type="match status" value="1"/>
</dbReference>
<dbReference type="PANTHER" id="PTHR43788">
    <property type="entry name" value="DNA2/NAM7 HELICASE FAMILY MEMBER"/>
    <property type="match status" value="1"/>
</dbReference>
<feature type="domain" description="DNA2/NAM7 helicase-like C-terminal" evidence="5">
    <location>
        <begin position="36"/>
        <end position="140"/>
    </location>
</feature>
<dbReference type="Gene3D" id="3.40.50.300">
    <property type="entry name" value="P-loop containing nucleotide triphosphate hydrolases"/>
    <property type="match status" value="1"/>
</dbReference>
<dbReference type="Pfam" id="PF13087">
    <property type="entry name" value="AAA_12"/>
    <property type="match status" value="1"/>
</dbReference>
<dbReference type="AlphaFoldDB" id="A0A3N4IJV9"/>
<dbReference type="GO" id="GO:0043139">
    <property type="term" value="F:5'-3' DNA helicase activity"/>
    <property type="evidence" value="ECO:0007669"/>
    <property type="project" value="TreeGrafter"/>
</dbReference>
<protein>
    <recommendedName>
        <fullName evidence="5">DNA2/NAM7 helicase-like C-terminal domain-containing protein</fullName>
    </recommendedName>
</protein>
<dbReference type="InterPro" id="IPR041679">
    <property type="entry name" value="DNA2/NAM7-like_C"/>
</dbReference>
<dbReference type="InterPro" id="IPR047187">
    <property type="entry name" value="SF1_C_Upf1"/>
</dbReference>
<dbReference type="InterPro" id="IPR050534">
    <property type="entry name" value="Coronavir_polyprotein_1ab"/>
</dbReference>
<reference evidence="6 7" key="1">
    <citation type="journal article" date="2018" name="Nat. Ecol. Evol.">
        <title>Pezizomycetes genomes reveal the molecular basis of ectomycorrhizal truffle lifestyle.</title>
        <authorList>
            <person name="Murat C."/>
            <person name="Payen T."/>
            <person name="Noel B."/>
            <person name="Kuo A."/>
            <person name="Morin E."/>
            <person name="Chen J."/>
            <person name="Kohler A."/>
            <person name="Krizsan K."/>
            <person name="Balestrini R."/>
            <person name="Da Silva C."/>
            <person name="Montanini B."/>
            <person name="Hainaut M."/>
            <person name="Levati E."/>
            <person name="Barry K.W."/>
            <person name="Belfiori B."/>
            <person name="Cichocki N."/>
            <person name="Clum A."/>
            <person name="Dockter R.B."/>
            <person name="Fauchery L."/>
            <person name="Guy J."/>
            <person name="Iotti M."/>
            <person name="Le Tacon F."/>
            <person name="Lindquist E.A."/>
            <person name="Lipzen A."/>
            <person name="Malagnac F."/>
            <person name="Mello A."/>
            <person name="Molinier V."/>
            <person name="Miyauchi S."/>
            <person name="Poulain J."/>
            <person name="Riccioni C."/>
            <person name="Rubini A."/>
            <person name="Sitrit Y."/>
            <person name="Splivallo R."/>
            <person name="Traeger S."/>
            <person name="Wang M."/>
            <person name="Zifcakova L."/>
            <person name="Wipf D."/>
            <person name="Zambonelli A."/>
            <person name="Paolocci F."/>
            <person name="Nowrousian M."/>
            <person name="Ottonello S."/>
            <person name="Baldrian P."/>
            <person name="Spatafora J.W."/>
            <person name="Henrissat B."/>
            <person name="Nagy L.G."/>
            <person name="Aury J.M."/>
            <person name="Wincker P."/>
            <person name="Grigoriev I.V."/>
            <person name="Bonfante P."/>
            <person name="Martin F.M."/>
        </authorList>
    </citation>
    <scope>NUCLEOTIDE SEQUENCE [LARGE SCALE GENOMIC DNA]</scope>
    <source>
        <strain evidence="6 7">RN42</strain>
    </source>
</reference>
<dbReference type="PANTHER" id="PTHR43788:SF8">
    <property type="entry name" value="DNA-BINDING PROTEIN SMUBP-2"/>
    <property type="match status" value="1"/>
</dbReference>
<dbReference type="GO" id="GO:0016787">
    <property type="term" value="F:hydrolase activity"/>
    <property type="evidence" value="ECO:0007669"/>
    <property type="project" value="UniProtKB-KW"/>
</dbReference>
<proteinExistence type="predicted"/>
<evidence type="ECO:0000256" key="2">
    <source>
        <dbReference type="ARBA" id="ARBA00022801"/>
    </source>
</evidence>
<keyword evidence="1" id="KW-0547">Nucleotide-binding</keyword>
<evidence type="ECO:0000256" key="4">
    <source>
        <dbReference type="ARBA" id="ARBA00022840"/>
    </source>
</evidence>
<keyword evidence="3" id="KW-0347">Helicase</keyword>
<dbReference type="STRING" id="1160509.A0A3N4IJV9"/>
<sequence length="140" mass="15732">MHPHMSNLLRITGRYPYLEDHPSTEQRQRIRGLNNRLIWFTNQHSGQVVGCGEKGYGNLSYVNPNEAEEVIDIAKHLTYQGYAVGDIAIITPYKAQKELSAERLSVEEGLIAPVDQSISPRRGPLIETVRLATVDSFQGE</sequence>
<gene>
    <name evidence="6" type="ORF">BJ508DRAFT_347602</name>
</gene>
<organism evidence="6 7">
    <name type="scientific">Ascobolus immersus RN42</name>
    <dbReference type="NCBI Taxonomy" id="1160509"/>
    <lineage>
        <taxon>Eukaryota</taxon>
        <taxon>Fungi</taxon>
        <taxon>Dikarya</taxon>
        <taxon>Ascomycota</taxon>
        <taxon>Pezizomycotina</taxon>
        <taxon>Pezizomycetes</taxon>
        <taxon>Pezizales</taxon>
        <taxon>Ascobolaceae</taxon>
        <taxon>Ascobolus</taxon>
    </lineage>
</organism>
<evidence type="ECO:0000259" key="5">
    <source>
        <dbReference type="Pfam" id="PF13087"/>
    </source>
</evidence>
<evidence type="ECO:0000256" key="3">
    <source>
        <dbReference type="ARBA" id="ARBA00022806"/>
    </source>
</evidence>
<keyword evidence="2" id="KW-0378">Hydrolase</keyword>
<dbReference type="Proteomes" id="UP000275078">
    <property type="component" value="Unassembled WGS sequence"/>
</dbReference>
<evidence type="ECO:0000313" key="6">
    <source>
        <dbReference type="EMBL" id="RPA86425.1"/>
    </source>
</evidence>
<dbReference type="EMBL" id="ML119649">
    <property type="protein sequence ID" value="RPA86425.1"/>
    <property type="molecule type" value="Genomic_DNA"/>
</dbReference>
<keyword evidence="4" id="KW-0067">ATP-binding</keyword>
<keyword evidence="7" id="KW-1185">Reference proteome</keyword>
<name>A0A3N4IJV9_ASCIM</name>
<evidence type="ECO:0000313" key="7">
    <source>
        <dbReference type="Proteomes" id="UP000275078"/>
    </source>
</evidence>